<dbReference type="Pfam" id="PF13609">
    <property type="entry name" value="Porin_4"/>
    <property type="match status" value="1"/>
</dbReference>
<dbReference type="EMBL" id="CP031124">
    <property type="protein sequence ID" value="AXF85775.1"/>
    <property type="molecule type" value="Genomic_DNA"/>
</dbReference>
<dbReference type="Gene3D" id="2.40.160.10">
    <property type="entry name" value="Porin"/>
    <property type="match status" value="1"/>
</dbReference>
<dbReference type="InterPro" id="IPR023614">
    <property type="entry name" value="Porin_dom_sf"/>
</dbReference>
<evidence type="ECO:0000313" key="3">
    <source>
        <dbReference type="Proteomes" id="UP000252182"/>
    </source>
</evidence>
<dbReference type="SUPFAM" id="SSF56935">
    <property type="entry name" value="Porins"/>
    <property type="match status" value="1"/>
</dbReference>
<evidence type="ECO:0000313" key="2">
    <source>
        <dbReference type="EMBL" id="AXF85775.1"/>
    </source>
</evidence>
<gene>
    <name evidence="2" type="ORF">DTO96_101511</name>
</gene>
<organism evidence="2 3">
    <name type="scientific">Ephemeroptericola cinctiostellae</name>
    <dbReference type="NCBI Taxonomy" id="2268024"/>
    <lineage>
        <taxon>Bacteria</taxon>
        <taxon>Pseudomonadati</taxon>
        <taxon>Pseudomonadota</taxon>
        <taxon>Betaproteobacteria</taxon>
        <taxon>Burkholderiales</taxon>
        <taxon>Burkholderiaceae</taxon>
        <taxon>Ephemeroptericola</taxon>
    </lineage>
</organism>
<dbReference type="OrthoDB" id="8982743at2"/>
<dbReference type="GO" id="GO:0016020">
    <property type="term" value="C:membrane"/>
    <property type="evidence" value="ECO:0007669"/>
    <property type="project" value="InterPro"/>
</dbReference>
<evidence type="ECO:0000259" key="1">
    <source>
        <dbReference type="Pfam" id="PF13609"/>
    </source>
</evidence>
<dbReference type="RefSeq" id="WP_114562930.1">
    <property type="nucleotide sequence ID" value="NZ_CP031124.1"/>
</dbReference>
<dbReference type="GO" id="GO:0015288">
    <property type="term" value="F:porin activity"/>
    <property type="evidence" value="ECO:0007669"/>
    <property type="project" value="InterPro"/>
</dbReference>
<feature type="domain" description="Porin" evidence="1">
    <location>
        <begin position="187"/>
        <end position="485"/>
    </location>
</feature>
<dbReference type="InterPro" id="IPR033900">
    <property type="entry name" value="Gram_neg_porin_domain"/>
</dbReference>
<keyword evidence="3" id="KW-1185">Reference proteome</keyword>
<accession>A0A345DBN7</accession>
<protein>
    <recommendedName>
        <fullName evidence="1">Porin domain-containing protein</fullName>
    </recommendedName>
</protein>
<sequence>MIKGTGVAFIFITYSSLTHAASSIELYGSMQIAYEAQSKYLDLLDNGGLQRLWKAQRAERNRLSSSGIISDLDAVVAAAHKLNDDFQIDEQRADIQKLIDAIKDINILQAIKNGGKDVSQSSIDALIDAAKAIDKNSLWTSEDKDDLKNLIDAAKKIKVKHFIETERKALKHVLALERMVKFKQKSEGDSYVGIKIKEDLGHQTSAFAQLEMGFSANNGVLYTGSRDNGGITPKYNHNKSLVGLRFQNDMGQHQLYFGRSNTPFDRLDNSVGKLHAKFDTDMNQTLLGGLWSNGAFYDFNNKNIQFMAARTTRAGVMGNTYEGSQNPKRKASFGLATRYTASNGYLGAGWQKQYFSADEIWGILGDLRDSKLIRLTGLGDTLVPPLLNNEWKVMGSYSWRNLTLSGSFAQGKISYSPKIYLNHHTAQASLALNITPIDTLFANYGIQKFKTFTYKNSNATLKIDKLGLGYVHHFGHHTQIFTNLMVERAQGKLTIKNKTYARFNRIFGAAADIGLSHQF</sequence>
<dbReference type="Proteomes" id="UP000252182">
    <property type="component" value="Chromosome"/>
</dbReference>
<dbReference type="AlphaFoldDB" id="A0A345DBN7"/>
<proteinExistence type="predicted"/>
<reference evidence="3" key="1">
    <citation type="submission" date="2018-07" db="EMBL/GenBank/DDBJ databases">
        <authorList>
            <person name="Kim H."/>
        </authorList>
    </citation>
    <scope>NUCLEOTIDE SEQUENCE [LARGE SCALE GENOMIC DNA]</scope>
    <source>
        <strain evidence="3">F02</strain>
    </source>
</reference>
<dbReference type="KEGG" id="hyf:DTO96_101511"/>
<name>A0A345DBN7_9BURK</name>